<reference evidence="2 3" key="1">
    <citation type="submission" date="2019-05" db="EMBL/GenBank/DDBJ databases">
        <title>Hymenobacter edaphi sp. nov., isolated from abandoned arsenic-contaminated farmland soil.</title>
        <authorList>
            <person name="Nie L."/>
        </authorList>
    </citation>
    <scope>NUCLEOTIDE SEQUENCE [LARGE SCALE GENOMIC DNA]</scope>
    <source>
        <strain evidence="2 3">1-3-3-8</strain>
    </source>
</reference>
<dbReference type="EMBL" id="VAJM01000015">
    <property type="protein sequence ID" value="TLM88906.1"/>
    <property type="molecule type" value="Genomic_DNA"/>
</dbReference>
<dbReference type="OrthoDB" id="936265at2"/>
<dbReference type="Pfam" id="PF13683">
    <property type="entry name" value="rve_3"/>
    <property type="match status" value="1"/>
</dbReference>
<dbReference type="InterPro" id="IPR012337">
    <property type="entry name" value="RNaseH-like_sf"/>
</dbReference>
<evidence type="ECO:0000259" key="1">
    <source>
        <dbReference type="PROSITE" id="PS50994"/>
    </source>
</evidence>
<dbReference type="InterPro" id="IPR001584">
    <property type="entry name" value="Integrase_cat-core"/>
</dbReference>
<keyword evidence="3" id="KW-1185">Reference proteome</keyword>
<evidence type="ECO:0000313" key="2">
    <source>
        <dbReference type="EMBL" id="TLM88906.1"/>
    </source>
</evidence>
<dbReference type="AlphaFoldDB" id="A0A5R8WJK2"/>
<dbReference type="Gene3D" id="3.30.420.10">
    <property type="entry name" value="Ribonuclease H-like superfamily/Ribonuclease H"/>
    <property type="match status" value="1"/>
</dbReference>
<protein>
    <submittedName>
        <fullName evidence="2">Transposase family protein</fullName>
    </submittedName>
</protein>
<organism evidence="2 3">
    <name type="scientific">Hymenobacter jeollabukensis</name>
    <dbReference type="NCBI Taxonomy" id="2025313"/>
    <lineage>
        <taxon>Bacteria</taxon>
        <taxon>Pseudomonadati</taxon>
        <taxon>Bacteroidota</taxon>
        <taxon>Cytophagia</taxon>
        <taxon>Cytophagales</taxon>
        <taxon>Hymenobacteraceae</taxon>
        <taxon>Hymenobacter</taxon>
    </lineage>
</organism>
<accession>A0A5R8WJK2</accession>
<dbReference type="SUPFAM" id="SSF53098">
    <property type="entry name" value="Ribonuclease H-like"/>
    <property type="match status" value="1"/>
</dbReference>
<gene>
    <name evidence="2" type="ORF">FDY95_22245</name>
</gene>
<dbReference type="InterPro" id="IPR036397">
    <property type="entry name" value="RNaseH_sf"/>
</dbReference>
<dbReference type="Proteomes" id="UP000305517">
    <property type="component" value="Unassembled WGS sequence"/>
</dbReference>
<dbReference type="GO" id="GO:0015074">
    <property type="term" value="P:DNA integration"/>
    <property type="evidence" value="ECO:0007669"/>
    <property type="project" value="InterPro"/>
</dbReference>
<evidence type="ECO:0000313" key="3">
    <source>
        <dbReference type="Proteomes" id="UP000305517"/>
    </source>
</evidence>
<dbReference type="RefSeq" id="WP_138081166.1">
    <property type="nucleotide sequence ID" value="NZ_VAJM01000015.1"/>
</dbReference>
<name>A0A5R8WJK2_9BACT</name>
<dbReference type="GO" id="GO:0003676">
    <property type="term" value="F:nucleic acid binding"/>
    <property type="evidence" value="ECO:0007669"/>
    <property type="project" value="InterPro"/>
</dbReference>
<comment type="caution">
    <text evidence="2">The sequence shown here is derived from an EMBL/GenBank/DDBJ whole genome shotgun (WGS) entry which is preliminary data.</text>
</comment>
<proteinExistence type="predicted"/>
<sequence length="123" mass="14207">MQRWPANPPFIFNSNQGSQFTSRPFKQALLAAGCRISREGWGHATDNDFIERLIERLWCSAKWECVYLNPATDGHHLYPQLHAYFTYYNHQCPHQALNGRTPAQFFAQTPAFIPEHICSIKLA</sequence>
<dbReference type="PROSITE" id="PS50994">
    <property type="entry name" value="INTEGRASE"/>
    <property type="match status" value="1"/>
</dbReference>
<feature type="domain" description="Integrase catalytic" evidence="1">
    <location>
        <begin position="1"/>
        <end position="110"/>
    </location>
</feature>